<dbReference type="GO" id="GO:0046872">
    <property type="term" value="F:metal ion binding"/>
    <property type="evidence" value="ECO:0007669"/>
    <property type="project" value="UniProtKB-KW"/>
</dbReference>
<dbReference type="InterPro" id="IPR011234">
    <property type="entry name" value="Fumarylacetoacetase-like_C"/>
</dbReference>
<feature type="domain" description="Fumarylacetoacetase-like C-terminal" evidence="2">
    <location>
        <begin position="56"/>
        <end position="254"/>
    </location>
</feature>
<proteinExistence type="predicted"/>
<dbReference type="PANTHER" id="PTHR11820">
    <property type="entry name" value="ACYLPYRUVASE"/>
    <property type="match status" value="1"/>
</dbReference>
<evidence type="ECO:0000313" key="4">
    <source>
        <dbReference type="Proteomes" id="UP000078428"/>
    </source>
</evidence>
<organism evidence="3 4">
    <name type="scientific">Paramagnetospirillum marisnigri</name>
    <dbReference type="NCBI Taxonomy" id="1285242"/>
    <lineage>
        <taxon>Bacteria</taxon>
        <taxon>Pseudomonadati</taxon>
        <taxon>Pseudomonadota</taxon>
        <taxon>Alphaproteobacteria</taxon>
        <taxon>Rhodospirillales</taxon>
        <taxon>Magnetospirillaceae</taxon>
        <taxon>Paramagnetospirillum</taxon>
    </lineage>
</organism>
<keyword evidence="1" id="KW-0479">Metal-binding</keyword>
<dbReference type="Proteomes" id="UP000078428">
    <property type="component" value="Unassembled WGS sequence"/>
</dbReference>
<dbReference type="STRING" id="1285242.A6A04_06310"/>
<gene>
    <name evidence="3" type="ORF">A6A04_06310</name>
</gene>
<name>A0A178MD22_9PROT</name>
<reference evidence="3 4" key="1">
    <citation type="submission" date="2016-04" db="EMBL/GenBank/DDBJ databases">
        <title>Draft genome sequence of freshwater magnetotactic bacteria Magnetospirillum marisnigri SP-1 and Magnetospirillum moscoviense BB-1.</title>
        <authorList>
            <person name="Koziaeva V."/>
            <person name="Dziuba M.V."/>
            <person name="Ivanov T.M."/>
            <person name="Kuznetsov B."/>
            <person name="Grouzdev D.S."/>
        </authorList>
    </citation>
    <scope>NUCLEOTIDE SEQUENCE [LARGE SCALE GENOMIC DNA]</scope>
    <source>
        <strain evidence="3 4">SP-1</strain>
    </source>
</reference>
<dbReference type="SUPFAM" id="SSF56529">
    <property type="entry name" value="FAH"/>
    <property type="match status" value="1"/>
</dbReference>
<dbReference type="Pfam" id="PF01557">
    <property type="entry name" value="FAA_hydrolase"/>
    <property type="match status" value="1"/>
</dbReference>
<dbReference type="Gene3D" id="3.90.850.10">
    <property type="entry name" value="Fumarylacetoacetase-like, C-terminal domain"/>
    <property type="match status" value="1"/>
</dbReference>
<evidence type="ECO:0000256" key="1">
    <source>
        <dbReference type="ARBA" id="ARBA00022723"/>
    </source>
</evidence>
<keyword evidence="4" id="KW-1185">Reference proteome</keyword>
<sequence length="259" mass="27336">MTMRLARINFPGSTAPLVAPVTDDGQGLDLGGRVVAIPDGGFAPAVTGWIYGPLLNESATLDRFGPQLHDKPYVAPPTVPVLYFKPRNTHLGHGGRVRLPAYSERVELGASIGMVFRRSIGRADPATALDAVGGYTIVLDLSVPNASVYRPPVQEKCFDGACPVGPWVVDAARIGDPAKLVVKTYVNGSLVAERRFDDLVRSPSRLIADVTDFMTLAEGDVLTLGHPVGAVPTAGRGDSIRIEVDGLGALDCTIEEGLA</sequence>
<comment type="caution">
    <text evidence="3">The sequence shown here is derived from an EMBL/GenBank/DDBJ whole genome shotgun (WGS) entry which is preliminary data.</text>
</comment>
<dbReference type="AlphaFoldDB" id="A0A178MD22"/>
<evidence type="ECO:0000313" key="3">
    <source>
        <dbReference type="EMBL" id="OAN46710.1"/>
    </source>
</evidence>
<dbReference type="PANTHER" id="PTHR11820:SF114">
    <property type="entry name" value="4-HYDROXYPHENYLACETATE CATABOLISM PROTEIN"/>
    <property type="match status" value="1"/>
</dbReference>
<dbReference type="GO" id="GO:0003824">
    <property type="term" value="F:catalytic activity"/>
    <property type="evidence" value="ECO:0007669"/>
    <property type="project" value="InterPro"/>
</dbReference>
<evidence type="ECO:0000259" key="2">
    <source>
        <dbReference type="Pfam" id="PF01557"/>
    </source>
</evidence>
<dbReference type="InterPro" id="IPR036663">
    <property type="entry name" value="Fumarylacetoacetase_C_sf"/>
</dbReference>
<accession>A0A178MD22</accession>
<protein>
    <recommendedName>
        <fullName evidence="2">Fumarylacetoacetase-like C-terminal domain-containing protein</fullName>
    </recommendedName>
</protein>
<dbReference type="OrthoDB" id="9805307at2"/>
<dbReference type="EMBL" id="LWQT01000088">
    <property type="protein sequence ID" value="OAN46710.1"/>
    <property type="molecule type" value="Genomic_DNA"/>
</dbReference>